<dbReference type="AlphaFoldDB" id="A0A9D2HEB7"/>
<feature type="domain" description="4Fe-4S ferredoxin-type" evidence="4">
    <location>
        <begin position="33"/>
        <end position="63"/>
    </location>
</feature>
<evidence type="ECO:0000313" key="6">
    <source>
        <dbReference type="Proteomes" id="UP000824225"/>
    </source>
</evidence>
<keyword evidence="3" id="KW-0411">Iron-sulfur</keyword>
<dbReference type="EMBL" id="DXAN01000006">
    <property type="protein sequence ID" value="HJA08225.1"/>
    <property type="molecule type" value="Genomic_DNA"/>
</dbReference>
<dbReference type="GO" id="GO:0051536">
    <property type="term" value="F:iron-sulfur cluster binding"/>
    <property type="evidence" value="ECO:0007669"/>
    <property type="project" value="UniProtKB-KW"/>
</dbReference>
<keyword evidence="2" id="KW-0408">Iron</keyword>
<sequence length="83" mass="9303">MPPIIDRNKCVGCGTCADICNSHIFVHDRAVDRVPQVRFPDECWHCDSCVIDCPKGAIALRIPLPYTLLHVNAATLHAKEHRQ</sequence>
<dbReference type="Proteomes" id="UP000824225">
    <property type="component" value="Unassembled WGS sequence"/>
</dbReference>
<dbReference type="GO" id="GO:0046872">
    <property type="term" value="F:metal ion binding"/>
    <property type="evidence" value="ECO:0007669"/>
    <property type="project" value="UniProtKB-KW"/>
</dbReference>
<dbReference type="Pfam" id="PF12838">
    <property type="entry name" value="Fer4_7"/>
    <property type="match status" value="1"/>
</dbReference>
<protein>
    <submittedName>
        <fullName evidence="5">Ferredoxin family protein</fullName>
    </submittedName>
</protein>
<evidence type="ECO:0000259" key="4">
    <source>
        <dbReference type="PROSITE" id="PS51379"/>
    </source>
</evidence>
<evidence type="ECO:0000256" key="2">
    <source>
        <dbReference type="ARBA" id="ARBA00023004"/>
    </source>
</evidence>
<dbReference type="PROSITE" id="PS51379">
    <property type="entry name" value="4FE4S_FER_2"/>
    <property type="match status" value="2"/>
</dbReference>
<reference evidence="5" key="1">
    <citation type="journal article" date="2021" name="PeerJ">
        <title>Extensive microbial diversity within the chicken gut microbiome revealed by metagenomics and culture.</title>
        <authorList>
            <person name="Gilroy R."/>
            <person name="Ravi A."/>
            <person name="Getino M."/>
            <person name="Pursley I."/>
            <person name="Horton D.L."/>
            <person name="Alikhan N.F."/>
            <person name="Baker D."/>
            <person name="Gharbi K."/>
            <person name="Hall N."/>
            <person name="Watson M."/>
            <person name="Adriaenssens E.M."/>
            <person name="Foster-Nyarko E."/>
            <person name="Jarju S."/>
            <person name="Secka A."/>
            <person name="Antonio M."/>
            <person name="Oren A."/>
            <person name="Chaudhuri R.R."/>
            <person name="La Ragione R."/>
            <person name="Hildebrand F."/>
            <person name="Pallen M.J."/>
        </authorList>
    </citation>
    <scope>NUCLEOTIDE SEQUENCE</scope>
    <source>
        <strain evidence="5">CHK186-16707</strain>
    </source>
</reference>
<keyword evidence="1" id="KW-0479">Metal-binding</keyword>
<dbReference type="Gene3D" id="3.30.70.20">
    <property type="match status" value="1"/>
</dbReference>
<proteinExistence type="predicted"/>
<dbReference type="InterPro" id="IPR017900">
    <property type="entry name" value="4Fe4S_Fe_S_CS"/>
</dbReference>
<evidence type="ECO:0000256" key="1">
    <source>
        <dbReference type="ARBA" id="ARBA00022723"/>
    </source>
</evidence>
<comment type="caution">
    <text evidence="5">The sequence shown here is derived from an EMBL/GenBank/DDBJ whole genome shotgun (WGS) entry which is preliminary data.</text>
</comment>
<dbReference type="SUPFAM" id="SSF54862">
    <property type="entry name" value="4Fe-4S ferredoxins"/>
    <property type="match status" value="1"/>
</dbReference>
<accession>A0A9D2HEB7</accession>
<feature type="domain" description="4Fe-4S ferredoxin-type" evidence="4">
    <location>
        <begin position="1"/>
        <end position="30"/>
    </location>
</feature>
<evidence type="ECO:0000256" key="3">
    <source>
        <dbReference type="ARBA" id="ARBA00023014"/>
    </source>
</evidence>
<name>A0A9D2HEB7_9BACT</name>
<dbReference type="InterPro" id="IPR017896">
    <property type="entry name" value="4Fe4S_Fe-S-bd"/>
</dbReference>
<reference evidence="5" key="2">
    <citation type="submission" date="2021-04" db="EMBL/GenBank/DDBJ databases">
        <authorList>
            <person name="Gilroy R."/>
        </authorList>
    </citation>
    <scope>NUCLEOTIDE SEQUENCE</scope>
    <source>
        <strain evidence="5">CHK186-16707</strain>
    </source>
</reference>
<evidence type="ECO:0000313" key="5">
    <source>
        <dbReference type="EMBL" id="HJA08225.1"/>
    </source>
</evidence>
<gene>
    <name evidence="5" type="ORF">H9962_03415</name>
</gene>
<organism evidence="5 6">
    <name type="scientific">Candidatus Mailhella merdigallinarum</name>
    <dbReference type="NCBI Taxonomy" id="2838658"/>
    <lineage>
        <taxon>Bacteria</taxon>
        <taxon>Pseudomonadati</taxon>
        <taxon>Thermodesulfobacteriota</taxon>
        <taxon>Desulfovibrionia</taxon>
        <taxon>Desulfovibrionales</taxon>
        <taxon>Desulfovibrionaceae</taxon>
        <taxon>Mailhella</taxon>
    </lineage>
</organism>
<dbReference type="PROSITE" id="PS00198">
    <property type="entry name" value="4FE4S_FER_1"/>
    <property type="match status" value="1"/>
</dbReference>